<dbReference type="InterPro" id="IPR011009">
    <property type="entry name" value="Kinase-like_dom_sf"/>
</dbReference>
<keyword evidence="2" id="KW-1185">Reference proteome</keyword>
<dbReference type="InterPro" id="IPR004119">
    <property type="entry name" value="EcKL"/>
</dbReference>
<dbReference type="RefSeq" id="XP_026666767.1">
    <property type="nucleotide sequence ID" value="XM_026810966.1"/>
</dbReference>
<evidence type="ECO:0000259" key="1">
    <source>
        <dbReference type="SMART" id="SM00587"/>
    </source>
</evidence>
<feature type="domain" description="CHK kinase-like" evidence="1">
    <location>
        <begin position="130"/>
        <end position="325"/>
    </location>
</feature>
<organism evidence="2 3">
    <name type="scientific">Ceratina calcarata</name>
    <dbReference type="NCBI Taxonomy" id="156304"/>
    <lineage>
        <taxon>Eukaryota</taxon>
        <taxon>Metazoa</taxon>
        <taxon>Ecdysozoa</taxon>
        <taxon>Arthropoda</taxon>
        <taxon>Hexapoda</taxon>
        <taxon>Insecta</taxon>
        <taxon>Pterygota</taxon>
        <taxon>Neoptera</taxon>
        <taxon>Endopterygota</taxon>
        <taxon>Hymenoptera</taxon>
        <taxon>Apocrita</taxon>
        <taxon>Aculeata</taxon>
        <taxon>Apoidea</taxon>
        <taxon>Anthophila</taxon>
        <taxon>Apidae</taxon>
        <taxon>Ceratina</taxon>
        <taxon>Zadontomerus</taxon>
    </lineage>
</organism>
<dbReference type="PANTHER" id="PTHR11012">
    <property type="entry name" value="PROTEIN KINASE-LIKE DOMAIN-CONTAINING"/>
    <property type="match status" value="1"/>
</dbReference>
<dbReference type="SMART" id="SM00587">
    <property type="entry name" value="CHK"/>
    <property type="match status" value="1"/>
</dbReference>
<evidence type="ECO:0000313" key="4">
    <source>
        <dbReference type="RefSeq" id="XP_026666767.1"/>
    </source>
</evidence>
<dbReference type="Gene3D" id="3.90.1200.10">
    <property type="match status" value="1"/>
</dbReference>
<protein>
    <submittedName>
        <fullName evidence="3 4">Uncharacterized protein LOC108632987</fullName>
    </submittedName>
</protein>
<dbReference type="AlphaFoldDB" id="A0AAJ7JIE7"/>
<dbReference type="SUPFAM" id="SSF56112">
    <property type="entry name" value="Protein kinase-like (PK-like)"/>
    <property type="match status" value="1"/>
</dbReference>
<dbReference type="Pfam" id="PF02958">
    <property type="entry name" value="EcKL"/>
    <property type="match status" value="1"/>
</dbReference>
<accession>A0AAJ7JIE7</accession>
<proteinExistence type="predicted"/>
<dbReference type="GeneID" id="108632987"/>
<sequence length="409" mass="47536">MELQNTKLDMQVFERALRKQLLNKNVIVLKVTENSLSEKGLNFLSDLYKVDVRYKIVTKNNNEIAESEKTSSMFIKVEPSNKLSKDMCQQQSFCLTEMRILRDVLPQIEELVGCQFGPKLYYSLENPTVLIMENLLERGFFMKDRQKGLPFEHCRLVVERIAKLHAGSVAFFEKDPKLIESFKDGGITTIKCPRSYFRLMEVSLLRIADQVRKWSNGEYSAAADKLLKLEKTIAERCMDVYNYDEDEFCVLNHGDCWTNNEMFVENENGEPTDFLLVDYQMAVYSSPAIDLIYFLNICPEFEIKYDNDDYFLTHYLNTLSDTMKSIGCKKKPPTMEELKKAIDKRRIYTVFSGIILCLRMIANKEDTEDFNEVFGQLSGETKINVFKNPDAIKLAQKMIPIMNERGYLD</sequence>
<name>A0AAJ7JIE7_9HYME</name>
<dbReference type="KEGG" id="ccal:108632987"/>
<dbReference type="RefSeq" id="XP_017893376.1">
    <property type="nucleotide sequence ID" value="XM_018037887.2"/>
</dbReference>
<evidence type="ECO:0000313" key="3">
    <source>
        <dbReference type="RefSeq" id="XP_017893376.1"/>
    </source>
</evidence>
<evidence type="ECO:0000313" key="2">
    <source>
        <dbReference type="Proteomes" id="UP000694925"/>
    </source>
</evidence>
<dbReference type="PANTHER" id="PTHR11012:SF56">
    <property type="entry name" value="CHK KINASE-LIKE DOMAIN-CONTAINING PROTEIN-RELATED"/>
    <property type="match status" value="1"/>
</dbReference>
<dbReference type="InterPro" id="IPR015897">
    <property type="entry name" value="CHK_kinase-like"/>
</dbReference>
<reference evidence="3 4" key="1">
    <citation type="submission" date="2025-04" db="UniProtKB">
        <authorList>
            <consortium name="RefSeq"/>
        </authorList>
    </citation>
    <scope>IDENTIFICATION</scope>
    <source>
        <tissue evidence="3 4">Whole body</tissue>
    </source>
</reference>
<gene>
    <name evidence="3 4" type="primary">LOC108632987</name>
</gene>
<dbReference type="Proteomes" id="UP000694925">
    <property type="component" value="Unplaced"/>
</dbReference>